<dbReference type="InterPro" id="IPR012296">
    <property type="entry name" value="Nuclease_put_TT1808"/>
</dbReference>
<keyword evidence="2" id="KW-0540">Nuclease</keyword>
<evidence type="ECO:0000313" key="3">
    <source>
        <dbReference type="Proteomes" id="UP001501057"/>
    </source>
</evidence>
<protein>
    <submittedName>
        <fullName evidence="2">Uma2 family endonuclease</fullName>
    </submittedName>
</protein>
<dbReference type="PANTHER" id="PTHR34107:SF4">
    <property type="entry name" value="SLL1222 PROTEIN"/>
    <property type="match status" value="1"/>
</dbReference>
<organism evidence="2 3">
    <name type="scientific">Aeromicrobium alkaliterrae</name>
    <dbReference type="NCBI Taxonomy" id="302168"/>
    <lineage>
        <taxon>Bacteria</taxon>
        <taxon>Bacillati</taxon>
        <taxon>Actinomycetota</taxon>
        <taxon>Actinomycetes</taxon>
        <taxon>Propionibacteriales</taxon>
        <taxon>Nocardioidaceae</taxon>
        <taxon>Aeromicrobium</taxon>
    </lineage>
</organism>
<dbReference type="Gene3D" id="3.90.1570.10">
    <property type="entry name" value="tt1808, chain A"/>
    <property type="match status" value="1"/>
</dbReference>
<keyword evidence="2" id="KW-0378">Hydrolase</keyword>
<dbReference type="Proteomes" id="UP001501057">
    <property type="component" value="Unassembled WGS sequence"/>
</dbReference>
<dbReference type="PANTHER" id="PTHR34107">
    <property type="entry name" value="SLL0198 PROTEIN-RELATED"/>
    <property type="match status" value="1"/>
</dbReference>
<dbReference type="CDD" id="cd06260">
    <property type="entry name" value="DUF820-like"/>
    <property type="match status" value="1"/>
</dbReference>
<keyword evidence="3" id="KW-1185">Reference proteome</keyword>
<evidence type="ECO:0000259" key="1">
    <source>
        <dbReference type="Pfam" id="PF05685"/>
    </source>
</evidence>
<dbReference type="InterPro" id="IPR008538">
    <property type="entry name" value="Uma2"/>
</dbReference>
<sequence length="185" mass="20312">MGVMETVETLRVPGPWTVAQRDELPDDGKRYEVIDGVLLVNAAPRPAHQGVLVSLAILLRTAAPEHLKVHVAPLDVVLADDTVVEPDVLVARAADFSDLNLPGPPLLAVEVLSPSTRSVDLVLKKERYERAGIAGYWLVDPAELVLTVHELRDGQYVEVARVTADETWSTQVPFPVTITPRDLRY</sequence>
<dbReference type="GO" id="GO:0004519">
    <property type="term" value="F:endonuclease activity"/>
    <property type="evidence" value="ECO:0007669"/>
    <property type="project" value="UniProtKB-KW"/>
</dbReference>
<reference evidence="2 3" key="1">
    <citation type="journal article" date="2019" name="Int. J. Syst. Evol. Microbiol.">
        <title>The Global Catalogue of Microorganisms (GCM) 10K type strain sequencing project: providing services to taxonomists for standard genome sequencing and annotation.</title>
        <authorList>
            <consortium name="The Broad Institute Genomics Platform"/>
            <consortium name="The Broad Institute Genome Sequencing Center for Infectious Disease"/>
            <person name="Wu L."/>
            <person name="Ma J."/>
        </authorList>
    </citation>
    <scope>NUCLEOTIDE SEQUENCE [LARGE SCALE GENOMIC DNA]</scope>
    <source>
        <strain evidence="2 3">JCM 13518</strain>
    </source>
</reference>
<evidence type="ECO:0000313" key="2">
    <source>
        <dbReference type="EMBL" id="GAA1744656.1"/>
    </source>
</evidence>
<comment type="caution">
    <text evidence="2">The sequence shown here is derived from an EMBL/GenBank/DDBJ whole genome shotgun (WGS) entry which is preliminary data.</text>
</comment>
<proteinExistence type="predicted"/>
<keyword evidence="2" id="KW-0255">Endonuclease</keyword>
<name>A0ABN2JZJ6_9ACTN</name>
<accession>A0ABN2JZJ6</accession>
<dbReference type="Pfam" id="PF05685">
    <property type="entry name" value="Uma2"/>
    <property type="match status" value="1"/>
</dbReference>
<dbReference type="EMBL" id="BAAAME010000004">
    <property type="protein sequence ID" value="GAA1744656.1"/>
    <property type="molecule type" value="Genomic_DNA"/>
</dbReference>
<dbReference type="SUPFAM" id="SSF52980">
    <property type="entry name" value="Restriction endonuclease-like"/>
    <property type="match status" value="1"/>
</dbReference>
<feature type="domain" description="Putative restriction endonuclease" evidence="1">
    <location>
        <begin position="22"/>
        <end position="175"/>
    </location>
</feature>
<dbReference type="InterPro" id="IPR011335">
    <property type="entry name" value="Restrct_endonuc-II-like"/>
</dbReference>
<gene>
    <name evidence="2" type="ORF">GCM10009710_25880</name>
</gene>